<name>A0A2M3ZV39_9DIPT</name>
<evidence type="ECO:0000313" key="2">
    <source>
        <dbReference type="EMBL" id="MBW32379.1"/>
    </source>
</evidence>
<feature type="transmembrane region" description="Helical" evidence="1">
    <location>
        <begin position="6"/>
        <end position="28"/>
    </location>
</feature>
<evidence type="ECO:0000256" key="1">
    <source>
        <dbReference type="SAM" id="Phobius"/>
    </source>
</evidence>
<protein>
    <submittedName>
        <fullName evidence="2">Putative secreted peptide</fullName>
    </submittedName>
</protein>
<dbReference type="AlphaFoldDB" id="A0A2M3ZV39"/>
<dbReference type="EMBL" id="GGFM01011628">
    <property type="protein sequence ID" value="MBW32379.1"/>
    <property type="molecule type" value="Transcribed_RNA"/>
</dbReference>
<reference evidence="2" key="1">
    <citation type="submission" date="2018-01" db="EMBL/GenBank/DDBJ databases">
        <title>An insight into the sialome of Amazonian anophelines.</title>
        <authorList>
            <person name="Ribeiro J.M."/>
            <person name="Scarpassa V."/>
            <person name="Calvo E."/>
        </authorList>
    </citation>
    <scope>NUCLEOTIDE SEQUENCE</scope>
    <source>
        <tissue evidence="2">Salivary glands</tissue>
    </source>
</reference>
<keyword evidence="1" id="KW-0472">Membrane</keyword>
<accession>A0A2M3ZV39</accession>
<organism evidence="2">
    <name type="scientific">Anopheles braziliensis</name>
    <dbReference type="NCBI Taxonomy" id="58242"/>
    <lineage>
        <taxon>Eukaryota</taxon>
        <taxon>Metazoa</taxon>
        <taxon>Ecdysozoa</taxon>
        <taxon>Arthropoda</taxon>
        <taxon>Hexapoda</taxon>
        <taxon>Insecta</taxon>
        <taxon>Pterygota</taxon>
        <taxon>Neoptera</taxon>
        <taxon>Endopterygota</taxon>
        <taxon>Diptera</taxon>
        <taxon>Nematocera</taxon>
        <taxon>Culicoidea</taxon>
        <taxon>Culicidae</taxon>
        <taxon>Anophelinae</taxon>
        <taxon>Anopheles</taxon>
    </lineage>
</organism>
<keyword evidence="1" id="KW-1133">Transmembrane helix</keyword>
<sequence>MPIYYLLLTIPGPSTFSIAVFLVLSLFFSHWHGNVRLYCTKPFPAVSSAGCNMWQNIIVGVTPSRESGL</sequence>
<keyword evidence="1" id="KW-0812">Transmembrane</keyword>
<proteinExistence type="predicted"/>